<reference evidence="2" key="1">
    <citation type="journal article" date="2012" name="PLoS ONE">
        <title>Gene sets for utilization of primary and secondary nutrition supplies in the distal gut of endangered iberian lynx.</title>
        <authorList>
            <person name="Alcaide M."/>
            <person name="Messina E."/>
            <person name="Richter M."/>
            <person name="Bargiela R."/>
            <person name="Peplies J."/>
            <person name="Huws S.A."/>
            <person name="Newbold C.J."/>
            <person name="Golyshin P.N."/>
            <person name="Simon M.A."/>
            <person name="Lopez G."/>
            <person name="Yakimov M.M."/>
            <person name="Ferrer M."/>
        </authorList>
    </citation>
    <scope>NUCLEOTIDE SEQUENCE</scope>
</reference>
<name>J9F7B6_9ZZZZ</name>
<proteinExistence type="predicted"/>
<comment type="caution">
    <text evidence="2">The sequence shown here is derived from an EMBL/GenBank/DDBJ whole genome shotgun (WGS) entry which is preliminary data.</text>
</comment>
<gene>
    <name evidence="2" type="ORF">EVA_21107</name>
</gene>
<dbReference type="AlphaFoldDB" id="J9F7B6"/>
<feature type="region of interest" description="Disordered" evidence="1">
    <location>
        <begin position="1"/>
        <end position="43"/>
    </location>
</feature>
<sequence>MSRKSAGPLSPPAPQLPSPVSLPYRPPPGPPDNNRHPHLNKAS</sequence>
<evidence type="ECO:0000313" key="2">
    <source>
        <dbReference type="EMBL" id="EJW90791.1"/>
    </source>
</evidence>
<organism evidence="2">
    <name type="scientific">gut metagenome</name>
    <dbReference type="NCBI Taxonomy" id="749906"/>
    <lineage>
        <taxon>unclassified sequences</taxon>
        <taxon>metagenomes</taxon>
        <taxon>organismal metagenomes</taxon>
    </lineage>
</organism>
<accession>J9F7B6</accession>
<protein>
    <submittedName>
        <fullName evidence="2">Uncharacterized protein</fullName>
    </submittedName>
</protein>
<dbReference type="EMBL" id="AMCI01008609">
    <property type="protein sequence ID" value="EJW90791.1"/>
    <property type="molecule type" value="Genomic_DNA"/>
</dbReference>
<evidence type="ECO:0000256" key="1">
    <source>
        <dbReference type="SAM" id="MobiDB-lite"/>
    </source>
</evidence>